<protein>
    <recommendedName>
        <fullName evidence="2">PB1-like domain-containing protein</fullName>
    </recommendedName>
</protein>
<accession>A0AAW2BXE6</accession>
<dbReference type="Pfam" id="PF26130">
    <property type="entry name" value="PB1-like"/>
    <property type="match status" value="1"/>
</dbReference>
<reference evidence="3 4" key="1">
    <citation type="submission" date="2024-01" db="EMBL/GenBank/DDBJ databases">
        <title>A telomere-to-telomere, gap-free genome of sweet tea (Lithocarpus litseifolius).</title>
        <authorList>
            <person name="Zhou J."/>
        </authorList>
    </citation>
    <scope>NUCLEOTIDE SEQUENCE [LARGE SCALE GENOMIC DNA]</scope>
    <source>
        <strain evidence="3">Zhou-2022a</strain>
        <tissue evidence="3">Leaf</tissue>
    </source>
</reference>
<feature type="compositionally biased region" description="Acidic residues" evidence="1">
    <location>
        <begin position="86"/>
        <end position="104"/>
    </location>
</feature>
<dbReference type="EMBL" id="JAZDWU010000009">
    <property type="protein sequence ID" value="KAK9990579.1"/>
    <property type="molecule type" value="Genomic_DNA"/>
</dbReference>
<organism evidence="3 4">
    <name type="scientific">Lithocarpus litseifolius</name>
    <dbReference type="NCBI Taxonomy" id="425828"/>
    <lineage>
        <taxon>Eukaryota</taxon>
        <taxon>Viridiplantae</taxon>
        <taxon>Streptophyta</taxon>
        <taxon>Embryophyta</taxon>
        <taxon>Tracheophyta</taxon>
        <taxon>Spermatophyta</taxon>
        <taxon>Magnoliopsida</taxon>
        <taxon>eudicotyledons</taxon>
        <taxon>Gunneridae</taxon>
        <taxon>Pentapetalae</taxon>
        <taxon>rosids</taxon>
        <taxon>fabids</taxon>
        <taxon>Fagales</taxon>
        <taxon>Fagaceae</taxon>
        <taxon>Lithocarpus</taxon>
    </lineage>
</organism>
<name>A0AAW2BXE6_9ROSI</name>
<comment type="caution">
    <text evidence="3">The sequence shown here is derived from an EMBL/GenBank/DDBJ whole genome shotgun (WGS) entry which is preliminary data.</text>
</comment>
<evidence type="ECO:0000313" key="4">
    <source>
        <dbReference type="Proteomes" id="UP001459277"/>
    </source>
</evidence>
<dbReference type="AlphaFoldDB" id="A0AAW2BXE6"/>
<dbReference type="Proteomes" id="UP001459277">
    <property type="component" value="Unassembled WGS sequence"/>
</dbReference>
<evidence type="ECO:0000313" key="3">
    <source>
        <dbReference type="EMBL" id="KAK9990579.1"/>
    </source>
</evidence>
<gene>
    <name evidence="3" type="ORF">SO802_025564</name>
</gene>
<feature type="domain" description="PB1-like" evidence="2">
    <location>
        <begin position="17"/>
        <end position="81"/>
    </location>
</feature>
<evidence type="ECO:0000256" key="1">
    <source>
        <dbReference type="SAM" id="MobiDB-lite"/>
    </source>
</evidence>
<dbReference type="InterPro" id="IPR058594">
    <property type="entry name" value="PB1-like_dom_pln"/>
</dbReference>
<proteinExistence type="predicted"/>
<sequence>MPKLFSVPKAKYPLFLMDELFSISVHHASHFTENPRKYVGGTVDVVDNCDPERWSKVELEGICGDFGYTSVGRLWYKMPVKQDLIGDNDGDDSEHDSDDHDGSDDMYANVQTFSNEDESTEVDVPIKGSSGGGSGLDDEVELNHGVRDFVEDSSDSWDGKDHNDDDIVKSGQIGVGVMNPDYESEELHSLVESSFDDELEYDSDDIYEDDRSTHLRNGRGQKNEEVKKFHVIKLVAKAEHIVFEKDMLFTTPKQFKEAITKYAVHGG</sequence>
<evidence type="ECO:0000259" key="2">
    <source>
        <dbReference type="Pfam" id="PF26130"/>
    </source>
</evidence>
<feature type="region of interest" description="Disordered" evidence="1">
    <location>
        <begin position="85"/>
        <end position="140"/>
    </location>
</feature>
<keyword evidence="4" id="KW-1185">Reference proteome</keyword>